<keyword evidence="3" id="KW-1185">Reference proteome</keyword>
<organism evidence="2 3">
    <name type="scientific">Lasiosphaeria ovina</name>
    <dbReference type="NCBI Taxonomy" id="92902"/>
    <lineage>
        <taxon>Eukaryota</taxon>
        <taxon>Fungi</taxon>
        <taxon>Dikarya</taxon>
        <taxon>Ascomycota</taxon>
        <taxon>Pezizomycotina</taxon>
        <taxon>Sordariomycetes</taxon>
        <taxon>Sordariomycetidae</taxon>
        <taxon>Sordariales</taxon>
        <taxon>Lasiosphaeriaceae</taxon>
        <taxon>Lasiosphaeria</taxon>
    </lineage>
</organism>
<dbReference type="AlphaFoldDB" id="A0AAE0N8M0"/>
<gene>
    <name evidence="2" type="ORF">B0T24DRAFT_264999</name>
</gene>
<evidence type="ECO:0000256" key="1">
    <source>
        <dbReference type="SAM" id="Phobius"/>
    </source>
</evidence>
<keyword evidence="1" id="KW-0812">Transmembrane</keyword>
<protein>
    <submittedName>
        <fullName evidence="2">Uncharacterized protein</fullName>
    </submittedName>
</protein>
<accession>A0AAE0N8M0</accession>
<proteinExistence type="predicted"/>
<evidence type="ECO:0000313" key="3">
    <source>
        <dbReference type="Proteomes" id="UP001287356"/>
    </source>
</evidence>
<reference evidence="2" key="2">
    <citation type="submission" date="2023-06" db="EMBL/GenBank/DDBJ databases">
        <authorList>
            <consortium name="Lawrence Berkeley National Laboratory"/>
            <person name="Haridas S."/>
            <person name="Hensen N."/>
            <person name="Bonometti L."/>
            <person name="Westerberg I."/>
            <person name="Brannstrom I.O."/>
            <person name="Guillou S."/>
            <person name="Cros-Aarteil S."/>
            <person name="Calhoun S."/>
            <person name="Kuo A."/>
            <person name="Mondo S."/>
            <person name="Pangilinan J."/>
            <person name="Riley R."/>
            <person name="Labutti K."/>
            <person name="Andreopoulos B."/>
            <person name="Lipzen A."/>
            <person name="Chen C."/>
            <person name="Yanf M."/>
            <person name="Daum C."/>
            <person name="Ng V."/>
            <person name="Clum A."/>
            <person name="Steindorff A."/>
            <person name="Ohm R."/>
            <person name="Martin F."/>
            <person name="Silar P."/>
            <person name="Natvig D."/>
            <person name="Lalanne C."/>
            <person name="Gautier V."/>
            <person name="Ament-Velasquez S.L."/>
            <person name="Kruys A."/>
            <person name="Hutchinson M.I."/>
            <person name="Powell A.J."/>
            <person name="Barry K."/>
            <person name="Miller A.N."/>
            <person name="Grigoriev I.V."/>
            <person name="Debuchy R."/>
            <person name="Gladieux P."/>
            <person name="Thoren M.H."/>
            <person name="Johannesson H."/>
        </authorList>
    </citation>
    <scope>NUCLEOTIDE SEQUENCE</scope>
    <source>
        <strain evidence="2">CBS 958.72</strain>
    </source>
</reference>
<feature type="transmembrane region" description="Helical" evidence="1">
    <location>
        <begin position="167"/>
        <end position="189"/>
    </location>
</feature>
<comment type="caution">
    <text evidence="2">The sequence shown here is derived from an EMBL/GenBank/DDBJ whole genome shotgun (WGS) entry which is preliminary data.</text>
</comment>
<dbReference type="EMBL" id="JAULSN010000004">
    <property type="protein sequence ID" value="KAK3373499.1"/>
    <property type="molecule type" value="Genomic_DNA"/>
</dbReference>
<keyword evidence="1" id="KW-0472">Membrane</keyword>
<name>A0AAE0N8M0_9PEZI</name>
<evidence type="ECO:0000313" key="2">
    <source>
        <dbReference type="EMBL" id="KAK3373499.1"/>
    </source>
</evidence>
<keyword evidence="1" id="KW-1133">Transmembrane helix</keyword>
<dbReference type="Proteomes" id="UP001287356">
    <property type="component" value="Unassembled WGS sequence"/>
</dbReference>
<reference evidence="2" key="1">
    <citation type="journal article" date="2023" name="Mol. Phylogenet. Evol.">
        <title>Genome-scale phylogeny and comparative genomics of the fungal order Sordariales.</title>
        <authorList>
            <person name="Hensen N."/>
            <person name="Bonometti L."/>
            <person name="Westerberg I."/>
            <person name="Brannstrom I.O."/>
            <person name="Guillou S."/>
            <person name="Cros-Aarteil S."/>
            <person name="Calhoun S."/>
            <person name="Haridas S."/>
            <person name="Kuo A."/>
            <person name="Mondo S."/>
            <person name="Pangilinan J."/>
            <person name="Riley R."/>
            <person name="LaButti K."/>
            <person name="Andreopoulos B."/>
            <person name="Lipzen A."/>
            <person name="Chen C."/>
            <person name="Yan M."/>
            <person name="Daum C."/>
            <person name="Ng V."/>
            <person name="Clum A."/>
            <person name="Steindorff A."/>
            <person name="Ohm R.A."/>
            <person name="Martin F."/>
            <person name="Silar P."/>
            <person name="Natvig D.O."/>
            <person name="Lalanne C."/>
            <person name="Gautier V."/>
            <person name="Ament-Velasquez S.L."/>
            <person name="Kruys A."/>
            <person name="Hutchinson M.I."/>
            <person name="Powell A.J."/>
            <person name="Barry K."/>
            <person name="Miller A.N."/>
            <person name="Grigoriev I.V."/>
            <person name="Debuchy R."/>
            <person name="Gladieux P."/>
            <person name="Hiltunen Thoren M."/>
            <person name="Johannesson H."/>
        </authorList>
    </citation>
    <scope>NUCLEOTIDE SEQUENCE</scope>
    <source>
        <strain evidence="2">CBS 958.72</strain>
    </source>
</reference>
<sequence>MHTIRSFLYWACVPLIDILHDTRHHLCRPPSAEFGKGSSERLRCGLGGSIIPHVFLVGGTPGERKLWSGQYRTITCETWRQQWHGVEVSEYLYHGSYFSHSRAQESNFRVGGSLIRTGRASSLVHADISFIMGISESAAAADKSISAFWVWEFTRTRARRKGGVADLYFIFLFVFSSGRGILGFLWFALSPRLGISSSLLIGTYIS</sequence>